<sequence length="239" mass="26668">METLRGPQITLNDGSTMVTEVVSDEDSHLCLYVLLQDMLKVGDMVVGFGVEWGFRGSPSRSGSSSGRNIEPYSHSSSHSDKTEQHPIPRRVEQHIAILTLCTKIGCVLIRLSPSTMSASLKRFLSIKDIIFAGVHIKEDLQKLKEVHGTVIRNVVDMSEMAARVYDQPRFAALSARDLANKILSTKFEQKPFAALWSNWFDQNLSSEQIECATIDAYAAYRIGRKLMESGSSSVKRLLF</sequence>
<evidence type="ECO:0000256" key="2">
    <source>
        <dbReference type="ARBA" id="ARBA00022801"/>
    </source>
</evidence>
<keyword evidence="1" id="KW-0540">Nuclease</keyword>
<protein>
    <recommendedName>
        <fullName evidence="4">3'-5' exonuclease domain-containing protein</fullName>
    </recommendedName>
</protein>
<feature type="region of interest" description="Disordered" evidence="3">
    <location>
        <begin position="56"/>
        <end position="86"/>
    </location>
</feature>
<feature type="domain" description="3'-5' exonuclease" evidence="4">
    <location>
        <begin position="82"/>
        <end position="228"/>
    </location>
</feature>
<dbReference type="EMBL" id="JAIWQS010000007">
    <property type="protein sequence ID" value="KAJ8760478.1"/>
    <property type="molecule type" value="Genomic_DNA"/>
</dbReference>
<feature type="compositionally biased region" description="Basic and acidic residues" evidence="3">
    <location>
        <begin position="77"/>
        <end position="86"/>
    </location>
</feature>
<name>A0AAV8T2P2_9ROSI</name>
<evidence type="ECO:0000313" key="6">
    <source>
        <dbReference type="Proteomes" id="UP001159364"/>
    </source>
</evidence>
<dbReference type="InterPro" id="IPR036397">
    <property type="entry name" value="RNaseH_sf"/>
</dbReference>
<comment type="caution">
    <text evidence="5">The sequence shown here is derived from an EMBL/GenBank/DDBJ whole genome shotgun (WGS) entry which is preliminary data.</text>
</comment>
<dbReference type="Proteomes" id="UP001159364">
    <property type="component" value="Linkage Group LG07"/>
</dbReference>
<evidence type="ECO:0000259" key="4">
    <source>
        <dbReference type="Pfam" id="PF01612"/>
    </source>
</evidence>
<dbReference type="GO" id="GO:0005737">
    <property type="term" value="C:cytoplasm"/>
    <property type="evidence" value="ECO:0007669"/>
    <property type="project" value="TreeGrafter"/>
</dbReference>
<dbReference type="SUPFAM" id="SSF53098">
    <property type="entry name" value="Ribonuclease H-like"/>
    <property type="match status" value="1"/>
</dbReference>
<evidence type="ECO:0000256" key="3">
    <source>
        <dbReference type="SAM" id="MobiDB-lite"/>
    </source>
</evidence>
<keyword evidence="6" id="KW-1185">Reference proteome</keyword>
<organism evidence="5 6">
    <name type="scientific">Erythroxylum novogranatense</name>
    <dbReference type="NCBI Taxonomy" id="1862640"/>
    <lineage>
        <taxon>Eukaryota</taxon>
        <taxon>Viridiplantae</taxon>
        <taxon>Streptophyta</taxon>
        <taxon>Embryophyta</taxon>
        <taxon>Tracheophyta</taxon>
        <taxon>Spermatophyta</taxon>
        <taxon>Magnoliopsida</taxon>
        <taxon>eudicotyledons</taxon>
        <taxon>Gunneridae</taxon>
        <taxon>Pentapetalae</taxon>
        <taxon>rosids</taxon>
        <taxon>fabids</taxon>
        <taxon>Malpighiales</taxon>
        <taxon>Erythroxylaceae</taxon>
        <taxon>Erythroxylum</taxon>
    </lineage>
</organism>
<dbReference type="AlphaFoldDB" id="A0AAV8T2P2"/>
<dbReference type="GO" id="GO:0005634">
    <property type="term" value="C:nucleus"/>
    <property type="evidence" value="ECO:0007669"/>
    <property type="project" value="TreeGrafter"/>
</dbReference>
<gene>
    <name evidence="5" type="ORF">K2173_015145</name>
</gene>
<dbReference type="PANTHER" id="PTHR13620:SF102">
    <property type="entry name" value="PROTEIN RISC-INTERACTING CLEARING 3'-5' EXORIBONUCLEASE 2"/>
    <property type="match status" value="1"/>
</dbReference>
<evidence type="ECO:0000256" key="1">
    <source>
        <dbReference type="ARBA" id="ARBA00022722"/>
    </source>
</evidence>
<proteinExistence type="predicted"/>
<dbReference type="PANTHER" id="PTHR13620">
    <property type="entry name" value="3-5 EXONUCLEASE"/>
    <property type="match status" value="1"/>
</dbReference>
<accession>A0AAV8T2P2</accession>
<dbReference type="Pfam" id="PF01612">
    <property type="entry name" value="DNA_pol_A_exo1"/>
    <property type="match status" value="1"/>
</dbReference>
<dbReference type="GO" id="GO:0006139">
    <property type="term" value="P:nucleobase-containing compound metabolic process"/>
    <property type="evidence" value="ECO:0007669"/>
    <property type="project" value="InterPro"/>
</dbReference>
<reference evidence="5 6" key="1">
    <citation type="submission" date="2021-09" db="EMBL/GenBank/DDBJ databases">
        <title>Genomic insights and catalytic innovation underlie evolution of tropane alkaloids biosynthesis.</title>
        <authorList>
            <person name="Wang Y.-J."/>
            <person name="Tian T."/>
            <person name="Huang J.-P."/>
            <person name="Huang S.-X."/>
        </authorList>
    </citation>
    <scope>NUCLEOTIDE SEQUENCE [LARGE SCALE GENOMIC DNA]</scope>
    <source>
        <strain evidence="5">KIB-2018</strain>
        <tissue evidence="5">Leaf</tissue>
    </source>
</reference>
<dbReference type="GO" id="GO:0008408">
    <property type="term" value="F:3'-5' exonuclease activity"/>
    <property type="evidence" value="ECO:0007669"/>
    <property type="project" value="InterPro"/>
</dbReference>
<dbReference type="InterPro" id="IPR051132">
    <property type="entry name" value="3-5_Exonuclease_domain"/>
</dbReference>
<dbReference type="Gene3D" id="3.30.420.10">
    <property type="entry name" value="Ribonuclease H-like superfamily/Ribonuclease H"/>
    <property type="match status" value="1"/>
</dbReference>
<dbReference type="GO" id="GO:0003676">
    <property type="term" value="F:nucleic acid binding"/>
    <property type="evidence" value="ECO:0007669"/>
    <property type="project" value="InterPro"/>
</dbReference>
<feature type="compositionally biased region" description="Low complexity" evidence="3">
    <location>
        <begin position="56"/>
        <end position="67"/>
    </location>
</feature>
<keyword evidence="2" id="KW-0378">Hydrolase</keyword>
<dbReference type="InterPro" id="IPR002562">
    <property type="entry name" value="3'-5'_exonuclease_dom"/>
</dbReference>
<dbReference type="InterPro" id="IPR012337">
    <property type="entry name" value="RNaseH-like_sf"/>
</dbReference>
<evidence type="ECO:0000313" key="5">
    <source>
        <dbReference type="EMBL" id="KAJ8760478.1"/>
    </source>
</evidence>